<sequence>VGIFQCDSWALYSSQALELAPGVVSRVIHSNMMCEMGGQFITALNLGIFLALYRQILQDGDFLGAEWLVKVDPDTVWAPARLQHYL</sequence>
<dbReference type="OrthoDB" id="405903at2759"/>
<name>A0A812QLB0_9DINO</name>
<comment type="caution">
    <text evidence="1">The sequence shown here is derived from an EMBL/GenBank/DDBJ whole genome shotgun (WGS) entry which is preliminary data.</text>
</comment>
<dbReference type="AlphaFoldDB" id="A0A812QLB0"/>
<organism evidence="1 2">
    <name type="scientific">Symbiodinium natans</name>
    <dbReference type="NCBI Taxonomy" id="878477"/>
    <lineage>
        <taxon>Eukaryota</taxon>
        <taxon>Sar</taxon>
        <taxon>Alveolata</taxon>
        <taxon>Dinophyceae</taxon>
        <taxon>Suessiales</taxon>
        <taxon>Symbiodiniaceae</taxon>
        <taxon>Symbiodinium</taxon>
    </lineage>
</organism>
<proteinExistence type="predicted"/>
<evidence type="ECO:0000313" key="2">
    <source>
        <dbReference type="Proteomes" id="UP000604046"/>
    </source>
</evidence>
<feature type="non-terminal residue" evidence="1">
    <location>
        <position position="86"/>
    </location>
</feature>
<accession>A0A812QLB0</accession>
<keyword evidence="2" id="KW-1185">Reference proteome</keyword>
<feature type="non-terminal residue" evidence="1">
    <location>
        <position position="1"/>
    </location>
</feature>
<protein>
    <submittedName>
        <fullName evidence="1">Uncharacterized protein</fullName>
    </submittedName>
</protein>
<gene>
    <name evidence="1" type="ORF">SNAT2548_LOCUS21417</name>
</gene>
<dbReference type="EMBL" id="CAJNDS010002251">
    <property type="protein sequence ID" value="CAE7392980.1"/>
    <property type="molecule type" value="Genomic_DNA"/>
</dbReference>
<reference evidence="1" key="1">
    <citation type="submission" date="2021-02" db="EMBL/GenBank/DDBJ databases">
        <authorList>
            <person name="Dougan E. K."/>
            <person name="Rhodes N."/>
            <person name="Thang M."/>
            <person name="Chan C."/>
        </authorList>
    </citation>
    <scope>NUCLEOTIDE SEQUENCE</scope>
</reference>
<dbReference type="Proteomes" id="UP000604046">
    <property type="component" value="Unassembled WGS sequence"/>
</dbReference>
<evidence type="ECO:0000313" key="1">
    <source>
        <dbReference type="EMBL" id="CAE7392980.1"/>
    </source>
</evidence>